<feature type="region of interest" description="Disordered" evidence="1">
    <location>
        <begin position="172"/>
        <end position="200"/>
    </location>
</feature>
<dbReference type="RefSeq" id="XP_051607948.1">
    <property type="nucleotide sequence ID" value="XM_051752872.1"/>
</dbReference>
<dbReference type="EMBL" id="JAIHNG010000129">
    <property type="protein sequence ID" value="KAI5955966.1"/>
    <property type="molecule type" value="Genomic_DNA"/>
</dbReference>
<reference evidence="2 3" key="1">
    <citation type="journal article" date="2022" name="DNA Res.">
        <title>Genome analysis of five recently described species of the CUG-Ser clade uncovers Candida theae as a new hybrid lineage with pathogenic potential in the Candida parapsilosis species complex.</title>
        <authorList>
            <person name="Mixao V."/>
            <person name="Del Olmo V."/>
            <person name="Hegedusova E."/>
            <person name="Saus E."/>
            <person name="Pryszcz L."/>
            <person name="Cillingova A."/>
            <person name="Nosek J."/>
            <person name="Gabaldon T."/>
        </authorList>
    </citation>
    <scope>NUCLEOTIDE SEQUENCE [LARGE SCALE GENOMIC DNA]</scope>
    <source>
        <strain evidence="2 3">CBS 12239</strain>
    </source>
</reference>
<evidence type="ECO:0000313" key="3">
    <source>
        <dbReference type="Proteomes" id="UP001204833"/>
    </source>
</evidence>
<dbReference type="AlphaFoldDB" id="A0AAD5BCT7"/>
<sequence length="898" mass="100795">MSNKRSSLVDKLRNTSFRNVDPLLVSTELNGDKSTKAVTILKKNPKIEQAPSFEPSTLAQLVDLKKEKPLFGMSPTPQMDVFVGHLLEKPIKSSKRHNGQICCFCQDSIQLTLPGETIIPLSCEHLCHKNCFMMLIDPRNRKQLPICDICKASTNVVDEDVYLGAFGSTSTMTGIDNESSDDDDDDDDETDSTMDTPILSQNASAPLISTPTDQIINNQLHTPPTSARKVDCEPLLFSPIITCTSEMHPIKPFENNEVSYVLNIKPPPIYSNSSSQFNPSDLKLKWKVSHYVIERLSLNGELGELIAFDKMRISVDGEVWDESCIYLFSKFLLVYNDETLAGVVSISNDLCSVGMIDGVLNLNLTDSSLPELYLSNQFSQTITEKWEYVLQKVKENQQPNTNLFQFTSTCWLDLQYNVDVPSNLIRFNYLLVHGEELPSFYLAKILPPPHPLALNIVIAVPLFNKTNLSNADYLSRLQEFLHHIRSSLNDTDKMALIFLGVDHLHNPKASGTFIGCIEASWNGWDDIIKDMSIVANTFSNDAQELEVALEKCADLYPFIPCKDNSINKLLLLSCGEYDVVNERKHNLGIKRVPRMSLTLLRVGSHVDIFKEMSAVSKFEYGNEPVLRYATFDRLFLSIELLMKRIQSTCISHLEINFKTENNITISSIELFGKMKQMESQSQKISFNGIASSDERNFLITVKVQESNPELGKVPLFNYRATWGDNKSIEKTVIANIDQSRSPKLPIANGETRVAEPGSPEKSLPKSIYFLDIPLLPPLSPSRNAPYAKRQAELLIIQHLRQAIAEESPCALQACISVAYGLLKGISQGLGDDNKPHKMVLDSHNDNMLKLMAVTRAINLDNQRYVSFLVDQLGSIIDLFDIDTKEAVDKCFDLVYSLV</sequence>
<name>A0AAD5BCT7_9ASCO</name>
<proteinExistence type="predicted"/>
<organism evidence="2 3">
    <name type="scientific">Candida theae</name>
    <dbReference type="NCBI Taxonomy" id="1198502"/>
    <lineage>
        <taxon>Eukaryota</taxon>
        <taxon>Fungi</taxon>
        <taxon>Dikarya</taxon>
        <taxon>Ascomycota</taxon>
        <taxon>Saccharomycotina</taxon>
        <taxon>Pichiomycetes</taxon>
        <taxon>Debaryomycetaceae</taxon>
        <taxon>Candida/Lodderomyces clade</taxon>
        <taxon>Candida</taxon>
    </lineage>
</organism>
<protein>
    <submittedName>
        <fullName evidence="2">FAR1</fullName>
    </submittedName>
</protein>
<keyword evidence="3" id="KW-1185">Reference proteome</keyword>
<evidence type="ECO:0000313" key="2">
    <source>
        <dbReference type="EMBL" id="KAI5955966.1"/>
    </source>
</evidence>
<comment type="caution">
    <text evidence="2">The sequence shown here is derived from an EMBL/GenBank/DDBJ whole genome shotgun (WGS) entry which is preliminary data.</text>
</comment>
<dbReference type="GeneID" id="76151509"/>
<accession>A0AAD5BCT7</accession>
<dbReference type="SUPFAM" id="SSF57850">
    <property type="entry name" value="RING/U-box"/>
    <property type="match status" value="1"/>
</dbReference>
<dbReference type="Proteomes" id="UP001204833">
    <property type="component" value="Unassembled WGS sequence"/>
</dbReference>
<evidence type="ECO:0000256" key="1">
    <source>
        <dbReference type="SAM" id="MobiDB-lite"/>
    </source>
</evidence>
<gene>
    <name evidence="2" type="ORF">KGF57_003451</name>
</gene>
<feature type="compositionally biased region" description="Acidic residues" evidence="1">
    <location>
        <begin position="178"/>
        <end position="192"/>
    </location>
</feature>